<organism evidence="1">
    <name type="scientific">Lygus hesperus</name>
    <name type="common">Western plant bug</name>
    <dbReference type="NCBI Taxonomy" id="30085"/>
    <lineage>
        <taxon>Eukaryota</taxon>
        <taxon>Metazoa</taxon>
        <taxon>Ecdysozoa</taxon>
        <taxon>Arthropoda</taxon>
        <taxon>Hexapoda</taxon>
        <taxon>Insecta</taxon>
        <taxon>Pterygota</taxon>
        <taxon>Neoptera</taxon>
        <taxon>Paraneoptera</taxon>
        <taxon>Hemiptera</taxon>
        <taxon>Heteroptera</taxon>
        <taxon>Panheteroptera</taxon>
        <taxon>Cimicomorpha</taxon>
        <taxon>Miridae</taxon>
        <taxon>Mirini</taxon>
        <taxon>Lygus</taxon>
    </lineage>
</organism>
<dbReference type="PANTHER" id="PTHR13627:SF32">
    <property type="entry name" value="AGAP006029-PA"/>
    <property type="match status" value="1"/>
</dbReference>
<dbReference type="InterPro" id="IPR052613">
    <property type="entry name" value="LicD_transferase"/>
</dbReference>
<gene>
    <name evidence="2" type="ORF">g.71248</name>
    <name evidence="3" type="ORF">g.71254</name>
</gene>
<proteinExistence type="predicted"/>
<evidence type="ECO:0000313" key="1">
    <source>
        <dbReference type="EMBL" id="JAG54972.1"/>
    </source>
</evidence>
<dbReference type="EMBL" id="GDHC01020394">
    <property type="protein sequence ID" value="JAP98234.1"/>
    <property type="molecule type" value="Transcribed_RNA"/>
</dbReference>
<dbReference type="PANTHER" id="PTHR13627">
    <property type="entry name" value="FUKUTIN RELATED PROTEIN"/>
    <property type="match status" value="1"/>
</dbReference>
<dbReference type="EMBL" id="GDHC01010096">
    <property type="protein sequence ID" value="JAQ08533.1"/>
    <property type="molecule type" value="Transcribed_RNA"/>
</dbReference>
<name>A0A0K8SNP3_LYGHE</name>
<evidence type="ECO:0000313" key="3">
    <source>
        <dbReference type="EMBL" id="JAQ08533.1"/>
    </source>
</evidence>
<sequence>MRVSLPRTVLAFSVAVLLLLVYLVVHKFGRKQFTQTCNHSVKFHEGLHNLAERAHLVLSSVGLTHFLCYGSLWGQLRLSRSLPWESDVEYCLLNEELITKDEVYLARAFRSKNMLLDYDSTEGIYIVTDSTLPGAKVELIVFEKDPMINMLRRVGWKRRVLPPDCESLPSLNCFPPRLAALPLPNREFGGFVVPVPREGIEIQKYHFPNNWWKEILPKNC</sequence>
<protein>
    <submittedName>
        <fullName evidence="1">Uncharacterized protein</fullName>
    </submittedName>
</protein>
<dbReference type="AlphaFoldDB" id="A0A0K8SNP3"/>
<evidence type="ECO:0000313" key="2">
    <source>
        <dbReference type="EMBL" id="JAP98234.1"/>
    </source>
</evidence>
<reference evidence="2" key="2">
    <citation type="journal article" date="2016" name="Gigascience">
        <title>De novo construction of an expanded transcriptome assembly for the western tarnished plant bug, Lygus hesperus.</title>
        <authorList>
            <person name="Tassone E.E."/>
            <person name="Geib S.M."/>
            <person name="Hall B."/>
            <person name="Fabrick J.A."/>
            <person name="Brent C.S."/>
            <person name="Hull J.J."/>
        </authorList>
    </citation>
    <scope>NUCLEOTIDE SEQUENCE</scope>
</reference>
<accession>A0A0K8SNP3</accession>
<reference evidence="1" key="1">
    <citation type="submission" date="2014-09" db="EMBL/GenBank/DDBJ databases">
        <authorList>
            <person name="Magalhaes I.L.F."/>
            <person name="Oliveira U."/>
            <person name="Santos F.R."/>
            <person name="Vidigal T.H.D.A."/>
            <person name="Brescovit A.D."/>
            <person name="Santos A.J."/>
        </authorList>
    </citation>
    <scope>NUCLEOTIDE SEQUENCE</scope>
</reference>
<dbReference type="EMBL" id="GBRD01010852">
    <property type="protein sequence ID" value="JAG54972.1"/>
    <property type="molecule type" value="Transcribed_RNA"/>
</dbReference>